<proteinExistence type="predicted"/>
<dbReference type="InterPro" id="IPR026983">
    <property type="entry name" value="DHC"/>
</dbReference>
<dbReference type="GO" id="GO:0051959">
    <property type="term" value="F:dynein light intermediate chain binding"/>
    <property type="evidence" value="ECO:0007669"/>
    <property type="project" value="InterPro"/>
</dbReference>
<sequence>MLLNKIYIHLGQLSKQNRTTLNALITLDVHAMDVVKSLIDKRIINETDFDWLAQLRYYWKDDVFISIIYTSVAYAYEYIGNCPRLVITPLTDR</sequence>
<evidence type="ECO:0000313" key="1">
    <source>
        <dbReference type="EMBL" id="KAK1124655.1"/>
    </source>
</evidence>
<reference evidence="1" key="1">
    <citation type="submission" date="2021-10" db="EMBL/GenBank/DDBJ databases">
        <title>Melipona bicolor Genome sequencing and assembly.</title>
        <authorList>
            <person name="Araujo N.S."/>
            <person name="Arias M.C."/>
        </authorList>
    </citation>
    <scope>NUCLEOTIDE SEQUENCE</scope>
    <source>
        <strain evidence="1">USP_2M_L1-L4_2017</strain>
        <tissue evidence="1">Whole body</tissue>
    </source>
</reference>
<dbReference type="GO" id="GO:0045505">
    <property type="term" value="F:dynein intermediate chain binding"/>
    <property type="evidence" value="ECO:0007669"/>
    <property type="project" value="InterPro"/>
</dbReference>
<dbReference type="PANTHER" id="PTHR22878">
    <property type="entry name" value="DYNEIN HEAVY CHAIN 6, AXONEMAL-LIKE-RELATED"/>
    <property type="match status" value="1"/>
</dbReference>
<keyword evidence="2" id="KW-1185">Reference proteome</keyword>
<evidence type="ECO:0000313" key="2">
    <source>
        <dbReference type="Proteomes" id="UP001177670"/>
    </source>
</evidence>
<dbReference type="PANTHER" id="PTHR22878:SF70">
    <property type="entry name" value="DYNEIN HEAVY CHAIN 2, AXONEMAL"/>
    <property type="match status" value="1"/>
</dbReference>
<name>A0AA40FSN7_9HYME</name>
<dbReference type="GO" id="GO:0007018">
    <property type="term" value="P:microtubule-based movement"/>
    <property type="evidence" value="ECO:0007669"/>
    <property type="project" value="InterPro"/>
</dbReference>
<comment type="caution">
    <text evidence="1">The sequence shown here is derived from an EMBL/GenBank/DDBJ whole genome shotgun (WGS) entry which is preliminary data.</text>
</comment>
<dbReference type="GO" id="GO:0030286">
    <property type="term" value="C:dynein complex"/>
    <property type="evidence" value="ECO:0007669"/>
    <property type="project" value="InterPro"/>
</dbReference>
<dbReference type="EMBL" id="JAHYIQ010000017">
    <property type="protein sequence ID" value="KAK1124655.1"/>
    <property type="molecule type" value="Genomic_DNA"/>
</dbReference>
<dbReference type="Proteomes" id="UP001177670">
    <property type="component" value="Unassembled WGS sequence"/>
</dbReference>
<gene>
    <name evidence="1" type="primary">DNAH12_1</name>
    <name evidence="1" type="ORF">K0M31_006027</name>
</gene>
<protein>
    <submittedName>
        <fullName evidence="1">Dynein heavy chain 12, axonemal</fullName>
    </submittedName>
</protein>
<dbReference type="Gene3D" id="1.20.58.1120">
    <property type="match status" value="1"/>
</dbReference>
<accession>A0AA40FSN7</accession>
<dbReference type="AlphaFoldDB" id="A0AA40FSN7"/>
<organism evidence="1 2">
    <name type="scientific">Melipona bicolor</name>
    <dbReference type="NCBI Taxonomy" id="60889"/>
    <lineage>
        <taxon>Eukaryota</taxon>
        <taxon>Metazoa</taxon>
        <taxon>Ecdysozoa</taxon>
        <taxon>Arthropoda</taxon>
        <taxon>Hexapoda</taxon>
        <taxon>Insecta</taxon>
        <taxon>Pterygota</taxon>
        <taxon>Neoptera</taxon>
        <taxon>Endopterygota</taxon>
        <taxon>Hymenoptera</taxon>
        <taxon>Apocrita</taxon>
        <taxon>Aculeata</taxon>
        <taxon>Apoidea</taxon>
        <taxon>Anthophila</taxon>
        <taxon>Apidae</taxon>
        <taxon>Melipona</taxon>
    </lineage>
</organism>